<dbReference type="Proteomes" id="UP001418222">
    <property type="component" value="Unassembled WGS sequence"/>
</dbReference>
<protein>
    <submittedName>
        <fullName evidence="1">Uncharacterized protein</fullName>
    </submittedName>
</protein>
<sequence length="109" mass="12484">MCAVCSDGLARLRFLGPNLPGLTLKFLGRTPSNAPKFSRAASREAWGAEIFLGVYSILERNYERVFEFRRVSLIWLNICDDPKDISCPLYGISDWIMLDSTYVFRENEI</sequence>
<evidence type="ECO:0000313" key="2">
    <source>
        <dbReference type="Proteomes" id="UP001418222"/>
    </source>
</evidence>
<name>A0AAP0B5W2_9ASPA</name>
<accession>A0AAP0B5W2</accession>
<organism evidence="1 2">
    <name type="scientific">Platanthera zijinensis</name>
    <dbReference type="NCBI Taxonomy" id="2320716"/>
    <lineage>
        <taxon>Eukaryota</taxon>
        <taxon>Viridiplantae</taxon>
        <taxon>Streptophyta</taxon>
        <taxon>Embryophyta</taxon>
        <taxon>Tracheophyta</taxon>
        <taxon>Spermatophyta</taxon>
        <taxon>Magnoliopsida</taxon>
        <taxon>Liliopsida</taxon>
        <taxon>Asparagales</taxon>
        <taxon>Orchidaceae</taxon>
        <taxon>Orchidoideae</taxon>
        <taxon>Orchideae</taxon>
        <taxon>Orchidinae</taxon>
        <taxon>Platanthera</taxon>
    </lineage>
</organism>
<comment type="caution">
    <text evidence="1">The sequence shown here is derived from an EMBL/GenBank/DDBJ whole genome shotgun (WGS) entry which is preliminary data.</text>
</comment>
<dbReference type="EMBL" id="JBBWWQ010000015">
    <property type="protein sequence ID" value="KAK8928884.1"/>
    <property type="molecule type" value="Genomic_DNA"/>
</dbReference>
<gene>
    <name evidence="1" type="ORF">KSP39_PZI017640</name>
</gene>
<evidence type="ECO:0000313" key="1">
    <source>
        <dbReference type="EMBL" id="KAK8928884.1"/>
    </source>
</evidence>
<keyword evidence="2" id="KW-1185">Reference proteome</keyword>
<proteinExistence type="predicted"/>
<reference evidence="1 2" key="1">
    <citation type="journal article" date="2022" name="Nat. Plants">
        <title>Genomes of leafy and leafless Platanthera orchids illuminate the evolution of mycoheterotrophy.</title>
        <authorList>
            <person name="Li M.H."/>
            <person name="Liu K.W."/>
            <person name="Li Z."/>
            <person name="Lu H.C."/>
            <person name="Ye Q.L."/>
            <person name="Zhang D."/>
            <person name="Wang J.Y."/>
            <person name="Li Y.F."/>
            <person name="Zhong Z.M."/>
            <person name="Liu X."/>
            <person name="Yu X."/>
            <person name="Liu D.K."/>
            <person name="Tu X.D."/>
            <person name="Liu B."/>
            <person name="Hao Y."/>
            <person name="Liao X.Y."/>
            <person name="Jiang Y.T."/>
            <person name="Sun W.H."/>
            <person name="Chen J."/>
            <person name="Chen Y.Q."/>
            <person name="Ai Y."/>
            <person name="Zhai J.W."/>
            <person name="Wu S.S."/>
            <person name="Zhou Z."/>
            <person name="Hsiao Y.Y."/>
            <person name="Wu W.L."/>
            <person name="Chen Y.Y."/>
            <person name="Lin Y.F."/>
            <person name="Hsu J.L."/>
            <person name="Li C.Y."/>
            <person name="Wang Z.W."/>
            <person name="Zhao X."/>
            <person name="Zhong W.Y."/>
            <person name="Ma X.K."/>
            <person name="Ma L."/>
            <person name="Huang J."/>
            <person name="Chen G.Z."/>
            <person name="Huang M.Z."/>
            <person name="Huang L."/>
            <person name="Peng D.H."/>
            <person name="Luo Y.B."/>
            <person name="Zou S.Q."/>
            <person name="Chen S.P."/>
            <person name="Lan S."/>
            <person name="Tsai W.C."/>
            <person name="Van de Peer Y."/>
            <person name="Liu Z.J."/>
        </authorList>
    </citation>
    <scope>NUCLEOTIDE SEQUENCE [LARGE SCALE GENOMIC DNA]</scope>
    <source>
        <strain evidence="1">Lor287</strain>
    </source>
</reference>
<dbReference type="AlphaFoldDB" id="A0AAP0B5W2"/>